<evidence type="ECO:0000256" key="4">
    <source>
        <dbReference type="ARBA" id="ARBA00022679"/>
    </source>
</evidence>
<reference evidence="9 10" key="1">
    <citation type="submission" date="2016-10" db="EMBL/GenBank/DDBJ databases">
        <authorList>
            <person name="de Groot N.N."/>
        </authorList>
    </citation>
    <scope>NUCLEOTIDE SEQUENCE [LARGE SCALE GENOMIC DNA]</scope>
    <source>
        <strain>GEY</strain>
        <strain evidence="10">DSM 9560</strain>
    </source>
</reference>
<dbReference type="Proteomes" id="UP000199513">
    <property type="component" value="Unassembled WGS sequence"/>
</dbReference>
<evidence type="ECO:0000313" key="9">
    <source>
        <dbReference type="EMBL" id="SFE79834.1"/>
    </source>
</evidence>
<dbReference type="OrthoDB" id="9809920at2"/>
<dbReference type="PANTHER" id="PTHR21090:SF5">
    <property type="entry name" value="PENTAFUNCTIONAL AROM POLYPEPTIDE"/>
    <property type="match status" value="1"/>
</dbReference>
<dbReference type="HAMAP" id="MF_00210">
    <property type="entry name" value="EPSP_synth"/>
    <property type="match status" value="1"/>
</dbReference>
<feature type="binding site" evidence="7">
    <location>
        <position position="106"/>
    </location>
    <ligand>
        <name>phosphoenolpyruvate</name>
        <dbReference type="ChEBI" id="CHEBI:58702"/>
    </ligand>
</feature>
<feature type="binding site" evidence="7">
    <location>
        <position position="153"/>
    </location>
    <ligand>
        <name>3-phosphoshikimate</name>
        <dbReference type="ChEBI" id="CHEBI:145989"/>
    </ligand>
</feature>
<dbReference type="RefSeq" id="WP_091541309.1">
    <property type="nucleotide sequence ID" value="NZ_FONY01000007.1"/>
</dbReference>
<dbReference type="GO" id="GO:0003866">
    <property type="term" value="F:3-phosphoshikimate 1-carboxyvinyltransferase activity"/>
    <property type="evidence" value="ECO:0007669"/>
    <property type="project" value="UniProtKB-UniRule"/>
</dbReference>
<dbReference type="PANTHER" id="PTHR21090">
    <property type="entry name" value="AROM/DEHYDROQUINATE SYNTHASE"/>
    <property type="match status" value="1"/>
</dbReference>
<comment type="function">
    <text evidence="7">Catalyzes the transfer of the enolpyruvyl moiety of phosphoenolpyruvate (PEP) to the 5-hydroxyl of shikimate-3-phosphate (S3P) to produce enolpyruvyl shikimate-3-phosphate and inorganic phosphate.</text>
</comment>
<gene>
    <name evidence="7" type="primary">aroA</name>
    <name evidence="9" type="ORF">SAMN04488541_100718</name>
</gene>
<comment type="pathway">
    <text evidence="1 7">Metabolic intermediate biosynthesis; chorismate biosynthesis; chorismate from D-erythrose 4-phosphate and phosphoenolpyruvate: step 6/7.</text>
</comment>
<evidence type="ECO:0000256" key="6">
    <source>
        <dbReference type="ARBA" id="ARBA00044633"/>
    </source>
</evidence>
<feature type="binding site" evidence="7">
    <location>
        <position position="35"/>
    </location>
    <ligand>
        <name>3-phosphoshikimate</name>
        <dbReference type="ChEBI" id="CHEBI:145989"/>
    </ligand>
</feature>
<dbReference type="GO" id="GO:0008652">
    <property type="term" value="P:amino acid biosynthetic process"/>
    <property type="evidence" value="ECO:0007669"/>
    <property type="project" value="UniProtKB-KW"/>
</dbReference>
<dbReference type="Gene3D" id="3.65.10.10">
    <property type="entry name" value="Enolpyruvate transferase domain"/>
    <property type="match status" value="3"/>
</dbReference>
<dbReference type="InterPro" id="IPR036968">
    <property type="entry name" value="Enolpyruvate_Tfrase_sf"/>
</dbReference>
<feature type="binding site" evidence="7">
    <location>
        <position position="322"/>
    </location>
    <ligand>
        <name>3-phosphoshikimate</name>
        <dbReference type="ChEBI" id="CHEBI:145989"/>
    </ligand>
</feature>
<feature type="binding site" evidence="7">
    <location>
        <position position="154"/>
    </location>
    <ligand>
        <name>phosphoenolpyruvate</name>
        <dbReference type="ChEBI" id="CHEBI:58702"/>
    </ligand>
</feature>
<keyword evidence="7" id="KW-0963">Cytoplasm</keyword>
<dbReference type="SUPFAM" id="SSF55205">
    <property type="entry name" value="EPT/RTPC-like"/>
    <property type="match status" value="1"/>
</dbReference>
<dbReference type="GO" id="GO:0009073">
    <property type="term" value="P:aromatic amino acid family biosynthetic process"/>
    <property type="evidence" value="ECO:0007669"/>
    <property type="project" value="UniProtKB-KW"/>
</dbReference>
<feature type="active site" description="Proton acceptor" evidence="7">
    <location>
        <position position="295"/>
    </location>
</feature>
<keyword evidence="4 7" id="KW-0808">Transferase</keyword>
<evidence type="ECO:0000256" key="1">
    <source>
        <dbReference type="ARBA" id="ARBA00004811"/>
    </source>
</evidence>
<feature type="binding site" evidence="7">
    <location>
        <position position="31"/>
    </location>
    <ligand>
        <name>3-phosphoshikimate</name>
        <dbReference type="ChEBI" id="CHEBI:145989"/>
    </ligand>
</feature>
<feature type="binding site" evidence="7">
    <location>
        <position position="295"/>
    </location>
    <ligand>
        <name>3-phosphoshikimate</name>
        <dbReference type="ChEBI" id="CHEBI:145989"/>
    </ligand>
</feature>
<dbReference type="EC" id="2.5.1.19" evidence="7"/>
<feature type="domain" description="Enolpyruvate transferase" evidence="8">
    <location>
        <begin position="16"/>
        <end position="65"/>
    </location>
</feature>
<feature type="binding site" evidence="7">
    <location>
        <position position="152"/>
    </location>
    <ligand>
        <name>3-phosphoshikimate</name>
        <dbReference type="ChEBI" id="CHEBI:145989"/>
    </ligand>
</feature>
<dbReference type="InterPro" id="IPR023193">
    <property type="entry name" value="EPSP_synthase_CS"/>
</dbReference>
<feature type="binding site" evidence="7">
    <location>
        <position position="30"/>
    </location>
    <ligand>
        <name>3-phosphoshikimate</name>
        <dbReference type="ChEBI" id="CHEBI:145989"/>
    </ligand>
</feature>
<protein>
    <recommendedName>
        <fullName evidence="7">3-phosphoshikimate 1-carboxyvinyltransferase</fullName>
        <ecNumber evidence="7">2.5.1.19</ecNumber>
    </recommendedName>
    <alternativeName>
        <fullName evidence="7">5-enolpyruvylshikimate-3-phosphate synthase</fullName>
        <shortName evidence="7">EPSP synthase</shortName>
        <shortName evidence="7">EPSPS</shortName>
    </alternativeName>
</protein>
<keyword evidence="10" id="KW-1185">Reference proteome</keyword>
<comment type="caution">
    <text evidence="7">Lacks conserved residue(s) required for the propagation of feature annotation.</text>
</comment>
<dbReference type="PROSITE" id="PS00885">
    <property type="entry name" value="EPSP_SYNTHASE_2"/>
    <property type="match status" value="1"/>
</dbReference>
<feature type="binding site" evidence="7">
    <location>
        <position position="180"/>
    </location>
    <ligand>
        <name>3-phosphoshikimate</name>
        <dbReference type="ChEBI" id="CHEBI:145989"/>
    </ligand>
</feature>
<evidence type="ECO:0000256" key="3">
    <source>
        <dbReference type="ARBA" id="ARBA00022605"/>
    </source>
</evidence>
<proteinExistence type="inferred from homology"/>
<evidence type="ECO:0000259" key="8">
    <source>
        <dbReference type="Pfam" id="PF00275"/>
    </source>
</evidence>
<feature type="binding site" evidence="7">
    <location>
        <position position="78"/>
    </location>
    <ligand>
        <name>phosphoenolpyruvate</name>
        <dbReference type="ChEBI" id="CHEBI:58702"/>
    </ligand>
</feature>
<dbReference type="PIRSF" id="PIRSF000505">
    <property type="entry name" value="EPSPS"/>
    <property type="match status" value="1"/>
</dbReference>
<keyword evidence="5 7" id="KW-0057">Aromatic amino acid biosynthesis</keyword>
<feature type="binding site" evidence="7">
    <location>
        <position position="326"/>
    </location>
    <ligand>
        <name>phosphoenolpyruvate</name>
        <dbReference type="ChEBI" id="CHEBI:58702"/>
    </ligand>
</feature>
<feature type="binding site" evidence="7">
    <location>
        <position position="370"/>
    </location>
    <ligand>
        <name>phosphoenolpyruvate</name>
        <dbReference type="ChEBI" id="CHEBI:58702"/>
    </ligand>
</feature>
<dbReference type="STRING" id="1003.SAMN04488541_100718"/>
<evidence type="ECO:0000256" key="2">
    <source>
        <dbReference type="ARBA" id="ARBA00009948"/>
    </source>
</evidence>
<comment type="subunit">
    <text evidence="7">Monomer.</text>
</comment>
<dbReference type="GO" id="GO:0005737">
    <property type="term" value="C:cytoplasm"/>
    <property type="evidence" value="ECO:0007669"/>
    <property type="project" value="UniProtKB-SubCell"/>
</dbReference>
<dbReference type="NCBIfam" id="TIGR01356">
    <property type="entry name" value="aroA"/>
    <property type="match status" value="1"/>
</dbReference>
<evidence type="ECO:0000313" key="10">
    <source>
        <dbReference type="Proteomes" id="UP000199513"/>
    </source>
</evidence>
<evidence type="ECO:0000256" key="7">
    <source>
        <dbReference type="HAMAP-Rule" id="MF_00210"/>
    </source>
</evidence>
<comment type="catalytic activity">
    <reaction evidence="6">
        <text>3-phosphoshikimate + phosphoenolpyruvate = 5-O-(1-carboxyvinyl)-3-phosphoshikimate + phosphate</text>
        <dbReference type="Rhea" id="RHEA:21256"/>
        <dbReference type="ChEBI" id="CHEBI:43474"/>
        <dbReference type="ChEBI" id="CHEBI:57701"/>
        <dbReference type="ChEBI" id="CHEBI:58702"/>
        <dbReference type="ChEBI" id="CHEBI:145989"/>
        <dbReference type="EC" id="2.5.1.19"/>
    </reaction>
    <physiologicalReaction direction="left-to-right" evidence="6">
        <dbReference type="Rhea" id="RHEA:21257"/>
    </physiologicalReaction>
</comment>
<keyword evidence="3 7" id="KW-0028">Amino-acid biosynthesis</keyword>
<dbReference type="GO" id="GO:0009423">
    <property type="term" value="P:chorismate biosynthetic process"/>
    <property type="evidence" value="ECO:0007669"/>
    <property type="project" value="UniProtKB-UniRule"/>
</dbReference>
<dbReference type="Pfam" id="PF00275">
    <property type="entry name" value="EPSP_synthase"/>
    <property type="match status" value="2"/>
</dbReference>
<dbReference type="InterPro" id="IPR013792">
    <property type="entry name" value="RNA3'P_cycl/enolpyr_Trfase_a/b"/>
</dbReference>
<name>A0A1I2DH40_9BACT</name>
<feature type="binding site" evidence="7">
    <location>
        <position position="394"/>
    </location>
    <ligand>
        <name>phosphoenolpyruvate</name>
        <dbReference type="ChEBI" id="CHEBI:58702"/>
    </ligand>
</feature>
<comment type="subcellular location">
    <subcellularLocation>
        <location evidence="7">Cytoplasm</location>
    </subcellularLocation>
</comment>
<feature type="binding site" evidence="7">
    <location>
        <position position="154"/>
    </location>
    <ligand>
        <name>3-phosphoshikimate</name>
        <dbReference type="ChEBI" id="CHEBI:145989"/>
    </ligand>
</feature>
<accession>A0A1I2DH40</accession>
<evidence type="ECO:0000256" key="5">
    <source>
        <dbReference type="ARBA" id="ARBA00023141"/>
    </source>
</evidence>
<organism evidence="9 10">
    <name type="scientific">Thermoflexibacter ruber</name>
    <dbReference type="NCBI Taxonomy" id="1003"/>
    <lineage>
        <taxon>Bacteria</taxon>
        <taxon>Pseudomonadati</taxon>
        <taxon>Bacteroidota</taxon>
        <taxon>Cytophagia</taxon>
        <taxon>Cytophagales</taxon>
        <taxon>Thermoflexibacteraceae</taxon>
        <taxon>Thermoflexibacter</taxon>
    </lineage>
</organism>
<dbReference type="InterPro" id="IPR006264">
    <property type="entry name" value="EPSP_synthase"/>
</dbReference>
<feature type="domain" description="Enolpyruvate transferase" evidence="8">
    <location>
        <begin position="69"/>
        <end position="403"/>
    </location>
</feature>
<dbReference type="EMBL" id="FONY01000007">
    <property type="protein sequence ID" value="SFE79834.1"/>
    <property type="molecule type" value="Genomic_DNA"/>
</dbReference>
<feature type="binding site" evidence="7">
    <location>
        <position position="30"/>
    </location>
    <ligand>
        <name>phosphoenolpyruvate</name>
        <dbReference type="ChEBI" id="CHEBI:58702"/>
    </ligand>
</feature>
<comment type="similarity">
    <text evidence="2 7">Belongs to the EPSP synthase family.</text>
</comment>
<dbReference type="InterPro" id="IPR001986">
    <property type="entry name" value="Enolpyruvate_Tfrase_dom"/>
</dbReference>
<dbReference type="UniPathway" id="UPA00053">
    <property type="reaction ID" value="UER00089"/>
</dbReference>
<dbReference type="AlphaFoldDB" id="A0A1I2DH40"/>
<dbReference type="CDD" id="cd01556">
    <property type="entry name" value="EPSP_synthase"/>
    <property type="match status" value="1"/>
</dbReference>
<sequence>MSNNILSAEAVRIFHPSKQIHTSILLPSSKSESNRVLIINALCKQPCQLNNLSEARDTQTMLRLLASDDLMLDVIDAGTTMRFLTAYCTVINRETILTGSQRMCERPIQVLVEALRELGADIEYMKNEGYPPIHIKKFRPVKNELYMRGDISSQYISALLMAAPALPNGLKINLVGKVASLPYIQMTLQLMQNFGVQHEWNGNSIYVAPQQYHASSYSVESDWSASSYWYSIVSLAHEAEVKLLGLKKDSLQGDAEIVKIMEHLGVSSVFEEDGVWLRKTKTVKDFEWDFTHCPDLAQTIAVLGAAKGVNMKLTGLESLKIKETDRLIAVRDELAKFGIEAKDVNDAELHISPQAMQAPSAMIRTYKDHRMAMAFAPLALLFEISIEKPEVVEKSYPRFWEDLEKAGFEVFA</sequence>